<dbReference type="Gene3D" id="3.40.50.460">
    <property type="entry name" value="Phosphofructokinase domain"/>
    <property type="match status" value="1"/>
</dbReference>
<dbReference type="InterPro" id="IPR035966">
    <property type="entry name" value="PKF_sf"/>
</dbReference>
<keyword evidence="8" id="KW-0547">Nucleotide-binding</keyword>
<comment type="cofactor">
    <cofactor evidence="1">
        <name>Mg(2+)</name>
        <dbReference type="ChEBI" id="CHEBI:18420"/>
    </cofactor>
</comment>
<evidence type="ECO:0000313" key="16">
    <source>
        <dbReference type="Proteomes" id="UP000784294"/>
    </source>
</evidence>
<dbReference type="GO" id="GO:0070095">
    <property type="term" value="F:fructose-6-phosphate binding"/>
    <property type="evidence" value="ECO:0007669"/>
    <property type="project" value="TreeGrafter"/>
</dbReference>
<dbReference type="EMBL" id="CAAALY010055743">
    <property type="protein sequence ID" value="VEL22319.1"/>
    <property type="molecule type" value="Genomic_DNA"/>
</dbReference>
<dbReference type="InterPro" id="IPR022953">
    <property type="entry name" value="ATP_PFK"/>
</dbReference>
<dbReference type="GO" id="GO:0042802">
    <property type="term" value="F:identical protein binding"/>
    <property type="evidence" value="ECO:0007669"/>
    <property type="project" value="TreeGrafter"/>
</dbReference>
<accession>A0A3S5AQ55</accession>
<dbReference type="UniPathway" id="UPA00109">
    <property type="reaction ID" value="UER00182"/>
</dbReference>
<dbReference type="GO" id="GO:0048029">
    <property type="term" value="F:monosaccharide binding"/>
    <property type="evidence" value="ECO:0007669"/>
    <property type="project" value="TreeGrafter"/>
</dbReference>
<evidence type="ECO:0000256" key="13">
    <source>
        <dbReference type="ARBA" id="ARBA00048070"/>
    </source>
</evidence>
<dbReference type="Proteomes" id="UP000784294">
    <property type="component" value="Unassembled WGS sequence"/>
</dbReference>
<dbReference type="GO" id="GO:0005524">
    <property type="term" value="F:ATP binding"/>
    <property type="evidence" value="ECO:0007669"/>
    <property type="project" value="UniProtKB-KW"/>
</dbReference>
<dbReference type="PANTHER" id="PTHR13697">
    <property type="entry name" value="PHOSPHOFRUCTOKINASE"/>
    <property type="match status" value="1"/>
</dbReference>
<keyword evidence="9" id="KW-0418">Kinase</keyword>
<protein>
    <recommendedName>
        <fullName evidence="4">6-phosphofructokinase</fullName>
        <ecNumber evidence="4">2.7.1.11</ecNumber>
    </recommendedName>
</protein>
<evidence type="ECO:0000256" key="11">
    <source>
        <dbReference type="ARBA" id="ARBA00022842"/>
    </source>
</evidence>
<evidence type="ECO:0000313" key="15">
    <source>
        <dbReference type="EMBL" id="VEL22319.1"/>
    </source>
</evidence>
<evidence type="ECO:0000256" key="2">
    <source>
        <dbReference type="ARBA" id="ARBA00004496"/>
    </source>
</evidence>
<keyword evidence="7" id="KW-0479">Metal-binding</keyword>
<dbReference type="GO" id="GO:0003872">
    <property type="term" value="F:6-phosphofructokinase activity"/>
    <property type="evidence" value="ECO:0007669"/>
    <property type="project" value="UniProtKB-EC"/>
</dbReference>
<name>A0A3S5AQ55_9PLAT</name>
<evidence type="ECO:0000256" key="5">
    <source>
        <dbReference type="ARBA" id="ARBA00022490"/>
    </source>
</evidence>
<dbReference type="InterPro" id="IPR000023">
    <property type="entry name" value="Phosphofructokinase_dom"/>
</dbReference>
<keyword evidence="10" id="KW-0067">ATP-binding</keyword>
<dbReference type="GO" id="GO:0006002">
    <property type="term" value="P:fructose 6-phosphate metabolic process"/>
    <property type="evidence" value="ECO:0007669"/>
    <property type="project" value="InterPro"/>
</dbReference>
<dbReference type="PANTHER" id="PTHR13697:SF4">
    <property type="entry name" value="ATP-DEPENDENT 6-PHOSPHOFRUCTOKINASE"/>
    <property type="match status" value="1"/>
</dbReference>
<dbReference type="GO" id="GO:0046872">
    <property type="term" value="F:metal ion binding"/>
    <property type="evidence" value="ECO:0007669"/>
    <property type="project" value="UniProtKB-KW"/>
</dbReference>
<dbReference type="OrthoDB" id="537915at2759"/>
<sequence length="147" mass="16507">SSYDFYLFIPFTPRCFHLNLVPFEGVITAESRALHDTLNIVGLVGSIDNDFCGTDMTIGADSALHRIIEATDAITTTAHSHQRCFILEVMGRHCGYLAIVAALASEADWVFVPESPPSDDWQERLYRRLISVSVEKDRYGILIHSYL</sequence>
<dbReference type="GO" id="GO:0005945">
    <property type="term" value="C:6-phosphofructokinase complex"/>
    <property type="evidence" value="ECO:0007669"/>
    <property type="project" value="TreeGrafter"/>
</dbReference>
<dbReference type="Pfam" id="PF00365">
    <property type="entry name" value="PFK"/>
    <property type="match status" value="1"/>
</dbReference>
<evidence type="ECO:0000256" key="4">
    <source>
        <dbReference type="ARBA" id="ARBA00012055"/>
    </source>
</evidence>
<feature type="domain" description="Phosphofructokinase" evidence="14">
    <location>
        <begin position="35"/>
        <end position="129"/>
    </location>
</feature>
<evidence type="ECO:0000256" key="3">
    <source>
        <dbReference type="ARBA" id="ARBA00004679"/>
    </source>
</evidence>
<comment type="subcellular location">
    <subcellularLocation>
        <location evidence="2">Cytoplasm</location>
    </subcellularLocation>
</comment>
<dbReference type="GO" id="GO:0061621">
    <property type="term" value="P:canonical glycolysis"/>
    <property type="evidence" value="ECO:0007669"/>
    <property type="project" value="TreeGrafter"/>
</dbReference>
<dbReference type="SUPFAM" id="SSF53784">
    <property type="entry name" value="Phosphofructokinase"/>
    <property type="match status" value="1"/>
</dbReference>
<feature type="non-terminal residue" evidence="15">
    <location>
        <position position="1"/>
    </location>
</feature>
<keyword evidence="5" id="KW-0963">Cytoplasm</keyword>
<reference evidence="15" key="1">
    <citation type="submission" date="2018-11" db="EMBL/GenBank/DDBJ databases">
        <authorList>
            <consortium name="Pathogen Informatics"/>
        </authorList>
    </citation>
    <scope>NUCLEOTIDE SEQUENCE</scope>
</reference>
<evidence type="ECO:0000256" key="12">
    <source>
        <dbReference type="ARBA" id="ARBA00023152"/>
    </source>
</evidence>
<organism evidence="15 16">
    <name type="scientific">Protopolystoma xenopodis</name>
    <dbReference type="NCBI Taxonomy" id="117903"/>
    <lineage>
        <taxon>Eukaryota</taxon>
        <taxon>Metazoa</taxon>
        <taxon>Spiralia</taxon>
        <taxon>Lophotrochozoa</taxon>
        <taxon>Platyhelminthes</taxon>
        <taxon>Monogenea</taxon>
        <taxon>Polyopisthocotylea</taxon>
        <taxon>Polystomatidea</taxon>
        <taxon>Polystomatidae</taxon>
        <taxon>Protopolystoma</taxon>
    </lineage>
</organism>
<dbReference type="EC" id="2.7.1.11" evidence="4"/>
<dbReference type="GO" id="GO:0016208">
    <property type="term" value="F:AMP binding"/>
    <property type="evidence" value="ECO:0007669"/>
    <property type="project" value="TreeGrafter"/>
</dbReference>
<dbReference type="AlphaFoldDB" id="A0A3S5AQ55"/>
<evidence type="ECO:0000256" key="9">
    <source>
        <dbReference type="ARBA" id="ARBA00022777"/>
    </source>
</evidence>
<proteinExistence type="predicted"/>
<evidence type="ECO:0000256" key="6">
    <source>
        <dbReference type="ARBA" id="ARBA00022679"/>
    </source>
</evidence>
<keyword evidence="11" id="KW-0460">Magnesium</keyword>
<comment type="catalytic activity">
    <reaction evidence="13">
        <text>beta-D-fructose 6-phosphate + ATP = beta-D-fructose 1,6-bisphosphate + ADP + H(+)</text>
        <dbReference type="Rhea" id="RHEA:16109"/>
        <dbReference type="ChEBI" id="CHEBI:15378"/>
        <dbReference type="ChEBI" id="CHEBI:30616"/>
        <dbReference type="ChEBI" id="CHEBI:32966"/>
        <dbReference type="ChEBI" id="CHEBI:57634"/>
        <dbReference type="ChEBI" id="CHEBI:456216"/>
        <dbReference type="EC" id="2.7.1.11"/>
    </reaction>
</comment>
<dbReference type="PRINTS" id="PR00476">
    <property type="entry name" value="PHFRCTKINASE"/>
</dbReference>
<dbReference type="GO" id="GO:0030388">
    <property type="term" value="P:fructose 1,6-bisphosphate metabolic process"/>
    <property type="evidence" value="ECO:0007669"/>
    <property type="project" value="TreeGrafter"/>
</dbReference>
<keyword evidence="16" id="KW-1185">Reference proteome</keyword>
<evidence type="ECO:0000256" key="1">
    <source>
        <dbReference type="ARBA" id="ARBA00001946"/>
    </source>
</evidence>
<gene>
    <name evidence="15" type="ORF">PXEA_LOCUS15759</name>
</gene>
<evidence type="ECO:0000256" key="7">
    <source>
        <dbReference type="ARBA" id="ARBA00022723"/>
    </source>
</evidence>
<keyword evidence="12" id="KW-0324">Glycolysis</keyword>
<comment type="pathway">
    <text evidence="3">Carbohydrate degradation; glycolysis; D-glyceraldehyde 3-phosphate and glycerone phosphate from D-glucose: step 3/4.</text>
</comment>
<evidence type="ECO:0000256" key="10">
    <source>
        <dbReference type="ARBA" id="ARBA00022840"/>
    </source>
</evidence>
<keyword evidence="6" id="KW-0808">Transferase</keyword>
<evidence type="ECO:0000259" key="14">
    <source>
        <dbReference type="Pfam" id="PF00365"/>
    </source>
</evidence>
<evidence type="ECO:0000256" key="8">
    <source>
        <dbReference type="ARBA" id="ARBA00022741"/>
    </source>
</evidence>
<comment type="caution">
    <text evidence="15">The sequence shown here is derived from an EMBL/GenBank/DDBJ whole genome shotgun (WGS) entry which is preliminary data.</text>
</comment>